<keyword evidence="1" id="KW-0812">Transmembrane</keyword>
<evidence type="ECO:0000313" key="2">
    <source>
        <dbReference type="EMBL" id="MBW99269.1"/>
    </source>
</evidence>
<proteinExistence type="predicted"/>
<protein>
    <submittedName>
        <fullName evidence="2">Uncharacterized protein</fullName>
    </submittedName>
</protein>
<keyword evidence="1" id="KW-0472">Membrane</keyword>
<dbReference type="EMBL" id="GGEC01018786">
    <property type="protein sequence ID" value="MBW99269.1"/>
    <property type="molecule type" value="Transcribed_RNA"/>
</dbReference>
<keyword evidence="1" id="KW-1133">Transmembrane helix</keyword>
<dbReference type="AlphaFoldDB" id="A0A2P2K0M9"/>
<accession>A0A2P2K0M9</accession>
<organism evidence="2">
    <name type="scientific">Rhizophora mucronata</name>
    <name type="common">Asiatic mangrove</name>
    <dbReference type="NCBI Taxonomy" id="61149"/>
    <lineage>
        <taxon>Eukaryota</taxon>
        <taxon>Viridiplantae</taxon>
        <taxon>Streptophyta</taxon>
        <taxon>Embryophyta</taxon>
        <taxon>Tracheophyta</taxon>
        <taxon>Spermatophyta</taxon>
        <taxon>Magnoliopsida</taxon>
        <taxon>eudicotyledons</taxon>
        <taxon>Gunneridae</taxon>
        <taxon>Pentapetalae</taxon>
        <taxon>rosids</taxon>
        <taxon>fabids</taxon>
        <taxon>Malpighiales</taxon>
        <taxon>Rhizophoraceae</taxon>
        <taxon>Rhizophora</taxon>
    </lineage>
</organism>
<feature type="transmembrane region" description="Helical" evidence="1">
    <location>
        <begin position="31"/>
        <end position="54"/>
    </location>
</feature>
<sequence>MEANSIFCSASFPGPIVHRPVLSHRGPNKRFLWLLISYLFVPPSPCYPAITIFFTGL</sequence>
<name>A0A2P2K0M9_RHIMU</name>
<reference evidence="2" key="1">
    <citation type="submission" date="2018-02" db="EMBL/GenBank/DDBJ databases">
        <title>Rhizophora mucronata_Transcriptome.</title>
        <authorList>
            <person name="Meera S.P."/>
            <person name="Sreeshan A."/>
            <person name="Augustine A."/>
        </authorList>
    </citation>
    <scope>NUCLEOTIDE SEQUENCE</scope>
    <source>
        <tissue evidence="2">Leaf</tissue>
    </source>
</reference>
<evidence type="ECO:0000256" key="1">
    <source>
        <dbReference type="SAM" id="Phobius"/>
    </source>
</evidence>